<dbReference type="SUPFAM" id="SSF51735">
    <property type="entry name" value="NAD(P)-binding Rossmann-fold domains"/>
    <property type="match status" value="1"/>
</dbReference>
<dbReference type="InterPro" id="IPR036291">
    <property type="entry name" value="NAD(P)-bd_dom_sf"/>
</dbReference>
<evidence type="ECO:0000313" key="2">
    <source>
        <dbReference type="EMBL" id="MEJ5904184.1"/>
    </source>
</evidence>
<protein>
    <recommendedName>
        <fullName evidence="1">S-adenosyl-L-homocysteine hydrolase NAD binding domain-containing protein</fullName>
    </recommendedName>
</protein>
<keyword evidence="3" id="KW-1185">Reference proteome</keyword>
<comment type="caution">
    <text evidence="2">The sequence shown here is derived from an EMBL/GenBank/DDBJ whole genome shotgun (WGS) entry which is preliminary data.</text>
</comment>
<reference evidence="2 3" key="1">
    <citation type="submission" date="2024-02" db="EMBL/GenBank/DDBJ databases">
        <title>Identification of pathogenicity and growth-promoting functions of Pseudomonas putida variants.</title>
        <authorList>
            <person name="Sun J."/>
        </authorList>
    </citation>
    <scope>NUCLEOTIDE SEQUENCE [LARGE SCALE GENOMIC DNA]</scope>
    <source>
        <strain evidence="2 3">A04</strain>
    </source>
</reference>
<organism evidence="2 3">
    <name type="scientific">Pseudomonas kermanshahensis</name>
    <dbReference type="NCBI Taxonomy" id="2745482"/>
    <lineage>
        <taxon>Bacteria</taxon>
        <taxon>Pseudomonadati</taxon>
        <taxon>Pseudomonadota</taxon>
        <taxon>Gammaproteobacteria</taxon>
        <taxon>Pseudomonadales</taxon>
        <taxon>Pseudomonadaceae</taxon>
        <taxon>Pseudomonas</taxon>
    </lineage>
</organism>
<dbReference type="RefSeq" id="WP_339548959.1">
    <property type="nucleotide sequence ID" value="NZ_JBBHLD010000003.1"/>
</dbReference>
<gene>
    <name evidence="2" type="ORF">V7V80_05750</name>
</gene>
<feature type="domain" description="S-adenosyl-L-homocysteine hydrolase NAD binding" evidence="1">
    <location>
        <begin position="193"/>
        <end position="344"/>
    </location>
</feature>
<name>A0ABU8R2U3_9PSED</name>
<dbReference type="EMBL" id="JBBHLD010000003">
    <property type="protein sequence ID" value="MEJ5904184.1"/>
    <property type="molecule type" value="Genomic_DNA"/>
</dbReference>
<evidence type="ECO:0000313" key="3">
    <source>
        <dbReference type="Proteomes" id="UP001377692"/>
    </source>
</evidence>
<proteinExistence type="predicted"/>
<dbReference type="Gene3D" id="3.40.50.720">
    <property type="entry name" value="NAD(P)-binding Rossmann-like Domain"/>
    <property type="match status" value="1"/>
</dbReference>
<evidence type="ECO:0000259" key="1">
    <source>
        <dbReference type="SMART" id="SM00997"/>
    </source>
</evidence>
<dbReference type="InterPro" id="IPR015878">
    <property type="entry name" value="Ado_hCys_hydrolase_NAD-bd"/>
</dbReference>
<dbReference type="Proteomes" id="UP001377692">
    <property type="component" value="Unassembled WGS sequence"/>
</dbReference>
<dbReference type="SMART" id="SM00997">
    <property type="entry name" value="AdoHcyase_NAD"/>
    <property type="match status" value="1"/>
</dbReference>
<sequence length="399" mass="45269">MNNIKSISDQAPPTKRLNYFNASGISNKLYTKILAHHEAINHKNLDNCIVFSVMHLSTTVNLSIANQWSGIFKNLYLIPKKSSLNKDLLVHISDPTRIIKSRSRRNFETTVEEVLRISATSTLPIIIIDIGGYFAPFINAIQESLGNRRLLIIEDTANGHKKYESTRIFKSDELFKSVAFSPHKMAENVMVANLIVANLPSFIQSWNLQKKMLVIGYGRIGRSLCLGLRAHGAKSIYVLDQDATRLFMAATENFPTLNRSDMNSYNDFFDYCFSMSGDKGTDFQVARLLKNNSWITFVTSSDDELSPDLIEVIDLQNGMLQTSTNKKINIINHGHPINLTDGAIFDTRNLSLHFTFTRILIICLEFLELSSKHPVPDDLFDDIIKEIKTLNRHGINQWK</sequence>
<accession>A0ABU8R2U3</accession>